<comment type="similarity">
    <text evidence="1">Belongs to the bactofilin family.</text>
</comment>
<proteinExistence type="inferred from homology"/>
<dbReference type="PANTHER" id="PTHR35024:SF4">
    <property type="entry name" value="POLYMER-FORMING CYTOSKELETAL PROTEIN"/>
    <property type="match status" value="1"/>
</dbReference>
<keyword evidence="3" id="KW-1185">Reference proteome</keyword>
<dbReference type="Pfam" id="PF04519">
    <property type="entry name" value="Bactofilin"/>
    <property type="match status" value="1"/>
</dbReference>
<dbReference type="InterPro" id="IPR007607">
    <property type="entry name" value="BacA/B"/>
</dbReference>
<reference evidence="2 3" key="1">
    <citation type="submission" date="2017-05" db="EMBL/GenBank/DDBJ databases">
        <authorList>
            <person name="Song R."/>
            <person name="Chenine A.L."/>
            <person name="Ruprecht R.M."/>
        </authorList>
    </citation>
    <scope>NUCLEOTIDE SEQUENCE [LARGE SCALE GENOMIC DNA]</scope>
    <source>
        <strain evidence="2 3">CECT 8898</strain>
    </source>
</reference>
<dbReference type="Proteomes" id="UP000207598">
    <property type="component" value="Unassembled WGS sequence"/>
</dbReference>
<evidence type="ECO:0000313" key="3">
    <source>
        <dbReference type="Proteomes" id="UP000207598"/>
    </source>
</evidence>
<evidence type="ECO:0000313" key="2">
    <source>
        <dbReference type="EMBL" id="SMX41098.1"/>
    </source>
</evidence>
<dbReference type="AlphaFoldDB" id="A0A238KE57"/>
<gene>
    <name evidence="2" type="ORF">MAA8898_02373</name>
</gene>
<sequence length="117" mass="11867">MSQTMTSPTSRNARSHLAAGAKLIGNLAIPGHFELVGHADGTIEADGISIEVGGSAVGDLRADIIVVKGQFEGRILGGAVTLSAGSQVSGEISYSTLTIESGAHVNCTCTRNTARST</sequence>
<dbReference type="PANTHER" id="PTHR35024">
    <property type="entry name" value="HYPOTHETICAL CYTOSOLIC PROTEIN"/>
    <property type="match status" value="1"/>
</dbReference>
<protein>
    <submittedName>
        <fullName evidence="2">Polymer-forming cytoskeletal</fullName>
    </submittedName>
</protein>
<evidence type="ECO:0000256" key="1">
    <source>
        <dbReference type="ARBA" id="ARBA00044755"/>
    </source>
</evidence>
<organism evidence="2 3">
    <name type="scientific">Maliponia aquimaris</name>
    <dbReference type="NCBI Taxonomy" id="1673631"/>
    <lineage>
        <taxon>Bacteria</taxon>
        <taxon>Pseudomonadati</taxon>
        <taxon>Pseudomonadota</taxon>
        <taxon>Alphaproteobacteria</taxon>
        <taxon>Rhodobacterales</taxon>
        <taxon>Paracoccaceae</taxon>
        <taxon>Maliponia</taxon>
    </lineage>
</organism>
<accession>A0A238KE57</accession>
<name>A0A238KE57_9RHOB</name>
<dbReference type="EMBL" id="FXYF01000005">
    <property type="protein sequence ID" value="SMX41098.1"/>
    <property type="molecule type" value="Genomic_DNA"/>
</dbReference>